<dbReference type="Proteomes" id="UP000013981">
    <property type="component" value="Unassembled WGS sequence"/>
</dbReference>
<protein>
    <submittedName>
        <fullName evidence="3">Uncharacterized protein</fullName>
    </submittedName>
</protein>
<feature type="region of interest" description="Disordered" evidence="1">
    <location>
        <begin position="558"/>
        <end position="596"/>
    </location>
</feature>
<accession>R8VS53</accession>
<evidence type="ECO:0000313" key="3">
    <source>
        <dbReference type="EMBL" id="EOQ35590.1"/>
    </source>
</evidence>
<evidence type="ECO:0000313" key="4">
    <source>
        <dbReference type="Proteomes" id="UP000013981"/>
    </source>
</evidence>
<dbReference type="RefSeq" id="WP_016149143.1">
    <property type="nucleotide sequence ID" value="NZ_KB976105.1"/>
</dbReference>
<feature type="compositionally biased region" description="Basic and acidic residues" evidence="1">
    <location>
        <begin position="574"/>
        <end position="591"/>
    </location>
</feature>
<feature type="transmembrane region" description="Helical" evidence="2">
    <location>
        <begin position="487"/>
        <end position="512"/>
    </location>
</feature>
<reference evidence="3 4" key="1">
    <citation type="submission" date="2013-01" db="EMBL/GenBank/DDBJ databases">
        <title>The Genome Sequence of Butyricicoccus pullicaecorum 1.2.</title>
        <authorList>
            <consortium name="The Broad Institute Genome Sequencing Platform"/>
            <person name="Earl A."/>
            <person name="Ward D."/>
            <person name="Feldgarden M."/>
            <person name="Gevers D."/>
            <person name="Van Immerseel F."/>
            <person name="Eeckhaut V."/>
            <person name="Walker B."/>
            <person name="Young S.K."/>
            <person name="Zeng Q."/>
            <person name="Gargeya S."/>
            <person name="Fitzgerald M."/>
            <person name="Haas B."/>
            <person name="Abouelleil A."/>
            <person name="Alvarado L."/>
            <person name="Arachchi H.M."/>
            <person name="Berlin A.M."/>
            <person name="Chapman S.B."/>
            <person name="Dewar J."/>
            <person name="Goldberg J."/>
            <person name="Griggs A."/>
            <person name="Gujja S."/>
            <person name="Hansen M."/>
            <person name="Howarth C."/>
            <person name="Imamovic A."/>
            <person name="Larimer J."/>
            <person name="McCowan C."/>
            <person name="Murphy C."/>
            <person name="Neiman D."/>
            <person name="Pearson M."/>
            <person name="Priest M."/>
            <person name="Roberts A."/>
            <person name="Saif S."/>
            <person name="Shea T."/>
            <person name="Sisk P."/>
            <person name="Sykes S."/>
            <person name="Wortman J."/>
            <person name="Nusbaum C."/>
            <person name="Birren B."/>
        </authorList>
    </citation>
    <scope>NUCLEOTIDE SEQUENCE [LARGE SCALE GENOMIC DNA]</scope>
    <source>
        <strain evidence="3 4">1.2</strain>
    </source>
</reference>
<dbReference type="PROSITE" id="PS51257">
    <property type="entry name" value="PROKAR_LIPOPROTEIN"/>
    <property type="match status" value="1"/>
</dbReference>
<gene>
    <name evidence="3" type="ORF">HMPREF1526_03057</name>
</gene>
<sequence>MRRTALLRRLMLLGLTLLLLLTGCARSTDGRYGYKLPQISDPDPTALIIGLDTSDSIFSYFPLLEVLGHVLPEDLPIRLVAATKTGSYFEWDDLRQVSDWAELSNHLTSQPRGTVNPASLAEYILETYAAPESAPLVMILSPNIADYQWKNVNTLSGEVGAALKTYTLPRSNTAAQAMTSTIDILQNIGEILHLQTVALTTDSAQNTAFTLPDVGVEQMSFVIQGTPGILSYKDDTLSDEQDRLQFSFPDDSTLSTLAYTVPQPKTGSYTLRETGADSVVWLVIRHTMEMEWTLCPESGEYIRAGQPMYLQGELSRADSRYVLPRDAAFGCELRVNDQTQPLALARTSFPLSLWHTQFTSPAFTLEPGSQYALTFTVEYPDFGTLRFRHNRGYALTMGNLPPYLHAWPVARWSQGQTGTLTVDQFLSDPEGGSITLLSAQGGDRIQASVTSDGTLALQASNPILAFGYIGVSAIDQDLRVYADTIPVLYTILPLELLYLLAALLHVLVLWIIALARKTMSAGVFFSSIILGLIWPVQDVCRIVHALFRTIVPTASTRAAKRRRRQARKRQKAKQKQEAEQARQAQQREAEQARQAQQAEAQRRMLQEFKALCATLRQAQEDLREKAQRLRNDLTVYQWAQKARSRLTAAAYFRIYPQGLEALDAFSPDQTTQAVQELEAYAEKIGNALAEASKQEKHLSADVLHTLQHLESGLPEVRHYQSYRITNKDVLQAYLYFHPSAALTPAPVLVKAVGPGQSGVHYLGYGDALTDGCLHLGDVLMYGVPNQPTQLLSALSASTSEIYLLPIHREGQDGYLALTAHPSFVNLHAVTPAPCTFLCAGAEYQLSGTSIIVAIKPVIR</sequence>
<keyword evidence="2" id="KW-0472">Membrane</keyword>
<name>R8VS53_9FIRM</name>
<dbReference type="EMBL" id="AQOB01000015">
    <property type="protein sequence ID" value="EOQ35590.1"/>
    <property type="molecule type" value="Genomic_DNA"/>
</dbReference>
<comment type="caution">
    <text evidence="3">The sequence shown here is derived from an EMBL/GenBank/DDBJ whole genome shotgun (WGS) entry which is preliminary data.</text>
</comment>
<keyword evidence="2" id="KW-1133">Transmembrane helix</keyword>
<dbReference type="PATRIC" id="fig|1203606.4.peg.3017"/>
<dbReference type="AlphaFoldDB" id="R8VS53"/>
<keyword evidence="2" id="KW-0812">Transmembrane</keyword>
<evidence type="ECO:0000256" key="1">
    <source>
        <dbReference type="SAM" id="MobiDB-lite"/>
    </source>
</evidence>
<feature type="transmembrane region" description="Helical" evidence="2">
    <location>
        <begin position="519"/>
        <end position="536"/>
    </location>
</feature>
<keyword evidence="4" id="KW-1185">Reference proteome</keyword>
<organism evidence="3 4">
    <name type="scientific">Butyricicoccus pullicaecorum 1.2</name>
    <dbReference type="NCBI Taxonomy" id="1203606"/>
    <lineage>
        <taxon>Bacteria</taxon>
        <taxon>Bacillati</taxon>
        <taxon>Bacillota</taxon>
        <taxon>Clostridia</taxon>
        <taxon>Eubacteriales</taxon>
        <taxon>Butyricicoccaceae</taxon>
        <taxon>Butyricicoccus</taxon>
    </lineage>
</organism>
<dbReference type="HOGENOM" id="CLU_332808_0_0_9"/>
<proteinExistence type="predicted"/>
<evidence type="ECO:0000256" key="2">
    <source>
        <dbReference type="SAM" id="Phobius"/>
    </source>
</evidence>
<feature type="compositionally biased region" description="Basic residues" evidence="1">
    <location>
        <begin position="558"/>
        <end position="573"/>
    </location>
</feature>